<evidence type="ECO:0000313" key="6">
    <source>
        <dbReference type="EMBL" id="MFG6468781.1"/>
    </source>
</evidence>
<dbReference type="Pfam" id="PF00535">
    <property type="entry name" value="Glycos_transf_2"/>
    <property type="match status" value="1"/>
</dbReference>
<dbReference type="RefSeq" id="WP_394387040.1">
    <property type="nucleotide sequence ID" value="NZ_JBIGIB010000006.1"/>
</dbReference>
<feature type="signal peptide" evidence="4">
    <location>
        <begin position="1"/>
        <end position="22"/>
    </location>
</feature>
<feature type="chain" id="PRO_5045852462" evidence="4">
    <location>
        <begin position="23"/>
        <end position="330"/>
    </location>
</feature>
<keyword evidence="4" id="KW-0732">Signal</keyword>
<dbReference type="CDD" id="cd00761">
    <property type="entry name" value="Glyco_tranf_GTA_type"/>
    <property type="match status" value="1"/>
</dbReference>
<evidence type="ECO:0000256" key="1">
    <source>
        <dbReference type="ARBA" id="ARBA00006739"/>
    </source>
</evidence>
<reference evidence="6 7" key="1">
    <citation type="submission" date="2024-08" db="EMBL/GenBank/DDBJ databases">
        <authorList>
            <person name="Lu H."/>
        </authorList>
    </citation>
    <scope>NUCLEOTIDE SEQUENCE [LARGE SCALE GENOMIC DNA]</scope>
    <source>
        <strain evidence="6 7">BYS87W</strain>
    </source>
</reference>
<dbReference type="PANTHER" id="PTHR43685:SF5">
    <property type="entry name" value="GLYCOSYLTRANSFERASE EPSE-RELATED"/>
    <property type="match status" value="1"/>
</dbReference>
<feature type="domain" description="Glycosyltransferase 2-like" evidence="5">
    <location>
        <begin position="7"/>
        <end position="170"/>
    </location>
</feature>
<evidence type="ECO:0000256" key="2">
    <source>
        <dbReference type="ARBA" id="ARBA00022676"/>
    </source>
</evidence>
<keyword evidence="2" id="KW-0328">Glycosyltransferase</keyword>
<dbReference type="Gene3D" id="3.90.550.10">
    <property type="entry name" value="Spore Coat Polysaccharide Biosynthesis Protein SpsA, Chain A"/>
    <property type="match status" value="1"/>
</dbReference>
<evidence type="ECO:0000256" key="3">
    <source>
        <dbReference type="ARBA" id="ARBA00022679"/>
    </source>
</evidence>
<dbReference type="SUPFAM" id="SSF53448">
    <property type="entry name" value="Nucleotide-diphospho-sugar transferases"/>
    <property type="match status" value="1"/>
</dbReference>
<proteinExistence type="inferred from homology"/>
<comment type="caution">
    <text evidence="6">The sequence shown here is derived from an EMBL/GenBank/DDBJ whole genome shotgun (WGS) entry which is preliminary data.</text>
</comment>
<organism evidence="6 7">
    <name type="scientific">Pelomonas baiyunensis</name>
    <dbReference type="NCBI Taxonomy" id="3299026"/>
    <lineage>
        <taxon>Bacteria</taxon>
        <taxon>Pseudomonadati</taxon>
        <taxon>Pseudomonadota</taxon>
        <taxon>Betaproteobacteria</taxon>
        <taxon>Burkholderiales</taxon>
        <taxon>Sphaerotilaceae</taxon>
        <taxon>Roseateles</taxon>
    </lineage>
</organism>
<dbReference type="InterPro" id="IPR029044">
    <property type="entry name" value="Nucleotide-diphossugar_trans"/>
</dbReference>
<dbReference type="Proteomes" id="UP001606303">
    <property type="component" value="Unassembled WGS sequence"/>
</dbReference>
<name>A0ABW7H3G6_9BURK</name>
<dbReference type="PANTHER" id="PTHR43685">
    <property type="entry name" value="GLYCOSYLTRANSFERASE"/>
    <property type="match status" value="1"/>
</dbReference>
<sequence length="330" mass="36506">MRTPLVSVLLPAYNCAATLADAAESILQQTLADFELIIVNDGSTDDTAAVLDDLAARDPRVRPVHQRNGGIVNALNAALAVARGEFVARMDGDDRSHPERFAVQVAHLRAHPECVCVGTLFRLMNAQGDITSVQNPIRNFRQTNLNLLPPHVATLPHPSILLRRSLLQQLGGYRQGFSHAEDYDLFLRLAEVGPLGIVQQPLLDYRIHAGSLSSSNLERQVDSALRAWLCALLRRQGQPEPADPAQLPLQAEALQPLLGDAVLAQAVPLLRRYRVAEALHMRVGQAQALRAMLGLLCSWAARVPAWRDRRYRHFGWVMLRQTVRVLVGRV</sequence>
<keyword evidence="3" id="KW-0808">Transferase</keyword>
<dbReference type="InterPro" id="IPR001173">
    <property type="entry name" value="Glyco_trans_2-like"/>
</dbReference>
<dbReference type="EMBL" id="JBIGIB010000006">
    <property type="protein sequence ID" value="MFG6468781.1"/>
    <property type="molecule type" value="Genomic_DNA"/>
</dbReference>
<evidence type="ECO:0000313" key="7">
    <source>
        <dbReference type="Proteomes" id="UP001606303"/>
    </source>
</evidence>
<protein>
    <submittedName>
        <fullName evidence="6">Glycosyltransferase family 2 protein</fullName>
    </submittedName>
</protein>
<evidence type="ECO:0000256" key="4">
    <source>
        <dbReference type="SAM" id="SignalP"/>
    </source>
</evidence>
<dbReference type="InterPro" id="IPR050834">
    <property type="entry name" value="Glycosyltransf_2"/>
</dbReference>
<keyword evidence="7" id="KW-1185">Reference proteome</keyword>
<evidence type="ECO:0000259" key="5">
    <source>
        <dbReference type="Pfam" id="PF00535"/>
    </source>
</evidence>
<accession>A0ABW7H3G6</accession>
<comment type="similarity">
    <text evidence="1">Belongs to the glycosyltransferase 2 family.</text>
</comment>
<gene>
    <name evidence="6" type="ORF">ACG01O_19310</name>
</gene>